<comment type="similarity">
    <text evidence="3 8">Belongs to the pseudouridine synthase RluA family.</text>
</comment>
<evidence type="ECO:0000256" key="8">
    <source>
        <dbReference type="RuleBase" id="RU362028"/>
    </source>
</evidence>
<dbReference type="RefSeq" id="WP_350401630.1">
    <property type="nucleotide sequence ID" value="NZ_JBELOE010000200.1"/>
</dbReference>
<evidence type="ECO:0000313" key="10">
    <source>
        <dbReference type="EMBL" id="MER2492132.1"/>
    </source>
</evidence>
<dbReference type="Pfam" id="PF00849">
    <property type="entry name" value="PseudoU_synth_2"/>
    <property type="match status" value="1"/>
</dbReference>
<feature type="domain" description="RNA-binding S4" evidence="9">
    <location>
        <begin position="21"/>
        <end position="82"/>
    </location>
</feature>
<comment type="caution">
    <text evidence="10">The sequence shown here is derived from an EMBL/GenBank/DDBJ whole genome shotgun (WGS) entry which is preliminary data.</text>
</comment>
<evidence type="ECO:0000256" key="3">
    <source>
        <dbReference type="ARBA" id="ARBA00010876"/>
    </source>
</evidence>
<dbReference type="GO" id="GO:0160141">
    <property type="term" value="F:23S rRNA pseudouridine(955/2504/2580) synthase activity"/>
    <property type="evidence" value="ECO:0007669"/>
    <property type="project" value="UniProtKB-EC"/>
</dbReference>
<organism evidence="10 11">
    <name type="scientific">Catenovulum sediminis</name>
    <dbReference type="NCBI Taxonomy" id="1740262"/>
    <lineage>
        <taxon>Bacteria</taxon>
        <taxon>Pseudomonadati</taxon>
        <taxon>Pseudomonadota</taxon>
        <taxon>Gammaproteobacteria</taxon>
        <taxon>Alteromonadales</taxon>
        <taxon>Alteromonadaceae</taxon>
        <taxon>Catenovulum</taxon>
    </lineage>
</organism>
<comment type="function">
    <text evidence="2">Responsible for synthesis of pseudouridine from uracil at positions 955, 2504 and 2580 in 23S ribosomal RNA.</text>
</comment>
<dbReference type="InterPro" id="IPR036986">
    <property type="entry name" value="S4_RNA-bd_sf"/>
</dbReference>
<evidence type="ECO:0000256" key="7">
    <source>
        <dbReference type="PROSITE-ProRule" id="PRU00182"/>
    </source>
</evidence>
<dbReference type="PANTHER" id="PTHR21600:SF92">
    <property type="entry name" value="RIBOSOMAL LARGE SUBUNIT PSEUDOURIDINE SYNTHASE C"/>
    <property type="match status" value="1"/>
</dbReference>
<dbReference type="SUPFAM" id="SSF55120">
    <property type="entry name" value="Pseudouridine synthase"/>
    <property type="match status" value="1"/>
</dbReference>
<dbReference type="NCBIfam" id="NF008249">
    <property type="entry name" value="PRK11025.1"/>
    <property type="match status" value="1"/>
</dbReference>
<evidence type="ECO:0000313" key="11">
    <source>
        <dbReference type="Proteomes" id="UP001467690"/>
    </source>
</evidence>
<keyword evidence="6 8" id="KW-0413">Isomerase</keyword>
<sequence length="318" mass="36196">MKENDRQSVTYHEIDLDNSGQRIDNWLKRELKGVPTSLIYRLLRKGEIRVNKKRIKPEYKLQPEDIIRIAPIRIETKAENDFTVGDRLKRLVEGAILYEDSHLIILNKPSGLAVHGGSGLNYGAIEAMRQIRPELKQLELVHRLDRDTSGCLIIAKKRSALRALHQQLRDKKVDKRYWALVSGAWPKALKVVEKPLYKNVLASGERVVKVDAKLGKPSETRFKILRSFLQSTLVEAFPVTGRTHQIRVHAAASGYPIALDDKYGEAEFDKKMKTMGINRLFLHAASISFKHPKDGTTLRIEAPLEDSLQKALEKLANE</sequence>
<dbReference type="NCBIfam" id="TIGR00005">
    <property type="entry name" value="rluA_subfam"/>
    <property type="match status" value="1"/>
</dbReference>
<dbReference type="PANTHER" id="PTHR21600">
    <property type="entry name" value="MITOCHONDRIAL RNA PSEUDOURIDINE SYNTHASE"/>
    <property type="match status" value="1"/>
</dbReference>
<dbReference type="CDD" id="cd02869">
    <property type="entry name" value="PseudoU_synth_RluA_like"/>
    <property type="match status" value="1"/>
</dbReference>
<dbReference type="PROSITE" id="PS50889">
    <property type="entry name" value="S4"/>
    <property type="match status" value="1"/>
</dbReference>
<dbReference type="InterPro" id="IPR050188">
    <property type="entry name" value="RluA_PseudoU_synthase"/>
</dbReference>
<evidence type="ECO:0000256" key="2">
    <source>
        <dbReference type="ARBA" id="ARBA00002876"/>
    </source>
</evidence>
<dbReference type="InterPro" id="IPR002942">
    <property type="entry name" value="S4_RNA-bd"/>
</dbReference>
<evidence type="ECO:0000256" key="4">
    <source>
        <dbReference type="ARBA" id="ARBA00022552"/>
    </source>
</evidence>
<evidence type="ECO:0000256" key="6">
    <source>
        <dbReference type="ARBA" id="ARBA00023235"/>
    </source>
</evidence>
<dbReference type="CDD" id="cd00165">
    <property type="entry name" value="S4"/>
    <property type="match status" value="1"/>
</dbReference>
<comment type="catalytic activity">
    <reaction evidence="8">
        <text>a uridine in RNA = a pseudouridine in RNA</text>
        <dbReference type="Rhea" id="RHEA:48348"/>
        <dbReference type="Rhea" id="RHEA-COMP:12068"/>
        <dbReference type="Rhea" id="RHEA-COMP:12069"/>
        <dbReference type="ChEBI" id="CHEBI:65314"/>
        <dbReference type="ChEBI" id="CHEBI:65315"/>
    </reaction>
</comment>
<evidence type="ECO:0000259" key="9">
    <source>
        <dbReference type="SMART" id="SM00363"/>
    </source>
</evidence>
<dbReference type="Gene3D" id="3.10.290.10">
    <property type="entry name" value="RNA-binding S4 domain"/>
    <property type="match status" value="1"/>
</dbReference>
<dbReference type="Proteomes" id="UP001467690">
    <property type="component" value="Unassembled WGS sequence"/>
</dbReference>
<evidence type="ECO:0000256" key="1">
    <source>
        <dbReference type="ARBA" id="ARBA00000381"/>
    </source>
</evidence>
<reference evidence="10 11" key="1">
    <citation type="submission" date="2024-06" db="EMBL/GenBank/DDBJ databases">
        <authorList>
            <person name="Chen R.Y."/>
        </authorList>
    </citation>
    <scope>NUCLEOTIDE SEQUENCE [LARGE SCALE GENOMIC DNA]</scope>
    <source>
        <strain evidence="10 11">D2</strain>
    </source>
</reference>
<evidence type="ECO:0000256" key="5">
    <source>
        <dbReference type="ARBA" id="ARBA00022884"/>
    </source>
</evidence>
<dbReference type="Gene3D" id="3.30.2350.10">
    <property type="entry name" value="Pseudouridine synthase"/>
    <property type="match status" value="1"/>
</dbReference>
<keyword evidence="4" id="KW-0698">rRNA processing</keyword>
<gene>
    <name evidence="10" type="primary">rluC</name>
    <name evidence="10" type="ORF">ABS311_09590</name>
</gene>
<dbReference type="Pfam" id="PF01479">
    <property type="entry name" value="S4"/>
    <property type="match status" value="1"/>
</dbReference>
<keyword evidence="5 7" id="KW-0694">RNA-binding</keyword>
<accession>A0ABV1RHC5</accession>
<dbReference type="PROSITE" id="PS01129">
    <property type="entry name" value="PSI_RLU"/>
    <property type="match status" value="1"/>
</dbReference>
<dbReference type="InterPro" id="IPR006145">
    <property type="entry name" value="PsdUridine_synth_RsuA/RluA"/>
</dbReference>
<dbReference type="SMART" id="SM00363">
    <property type="entry name" value="S4"/>
    <property type="match status" value="1"/>
</dbReference>
<keyword evidence="11" id="KW-1185">Reference proteome</keyword>
<name>A0ABV1RHC5_9ALTE</name>
<dbReference type="InterPro" id="IPR006225">
    <property type="entry name" value="PsdUridine_synth_RluC/D"/>
</dbReference>
<comment type="catalytic activity">
    <reaction evidence="1">
        <text>uridine(955/2504/2580) in 23S rRNA = pseudouridine(955/2504/2580) in 23S rRNA</text>
        <dbReference type="Rhea" id="RHEA:42528"/>
        <dbReference type="Rhea" id="RHEA-COMP:10099"/>
        <dbReference type="Rhea" id="RHEA-COMP:10100"/>
        <dbReference type="ChEBI" id="CHEBI:65314"/>
        <dbReference type="ChEBI" id="CHEBI:65315"/>
        <dbReference type="EC" id="5.4.99.24"/>
    </reaction>
</comment>
<dbReference type="InterPro" id="IPR006224">
    <property type="entry name" value="PsdUridine_synth_RluA-like_CS"/>
</dbReference>
<dbReference type="InterPro" id="IPR020103">
    <property type="entry name" value="PsdUridine_synth_cat_dom_sf"/>
</dbReference>
<protein>
    <recommendedName>
        <fullName evidence="8">Pseudouridine synthase</fullName>
        <ecNumber evidence="8">5.4.99.-</ecNumber>
    </recommendedName>
</protein>
<proteinExistence type="inferred from homology"/>
<dbReference type="EC" id="5.4.99.-" evidence="8"/>
<dbReference type="EMBL" id="JBELOE010000200">
    <property type="protein sequence ID" value="MER2492132.1"/>
    <property type="molecule type" value="Genomic_DNA"/>
</dbReference>
<dbReference type="SUPFAM" id="SSF55174">
    <property type="entry name" value="Alpha-L RNA-binding motif"/>
    <property type="match status" value="1"/>
</dbReference>